<name>A0A0G4IBE4_9ALVE</name>
<dbReference type="GO" id="GO:0005737">
    <property type="term" value="C:cytoplasm"/>
    <property type="evidence" value="ECO:0007669"/>
    <property type="project" value="TreeGrafter"/>
</dbReference>
<dbReference type="PANTHER" id="PTHR48104">
    <property type="entry name" value="METACASPASE-4"/>
    <property type="match status" value="1"/>
</dbReference>
<dbReference type="AlphaFoldDB" id="A0A0G4IBE4"/>
<feature type="compositionally biased region" description="Polar residues" evidence="2">
    <location>
        <begin position="607"/>
        <end position="622"/>
    </location>
</feature>
<feature type="compositionally biased region" description="Basic and acidic residues" evidence="2">
    <location>
        <begin position="157"/>
        <end position="166"/>
    </location>
</feature>
<dbReference type="Gene3D" id="3.40.50.12660">
    <property type="match status" value="1"/>
</dbReference>
<dbReference type="GO" id="GO:0006508">
    <property type="term" value="P:proteolysis"/>
    <property type="evidence" value="ECO:0007669"/>
    <property type="project" value="InterPro"/>
</dbReference>
<feature type="compositionally biased region" description="Basic and acidic residues" evidence="2">
    <location>
        <begin position="528"/>
        <end position="537"/>
    </location>
</feature>
<feature type="region of interest" description="Disordered" evidence="2">
    <location>
        <begin position="471"/>
        <end position="622"/>
    </location>
</feature>
<protein>
    <recommendedName>
        <fullName evidence="3">Peptidase C14 caspase domain-containing protein</fullName>
    </recommendedName>
</protein>
<dbReference type="PANTHER" id="PTHR48104:SF30">
    <property type="entry name" value="METACASPASE-1"/>
    <property type="match status" value="1"/>
</dbReference>
<feature type="compositionally biased region" description="Basic and acidic residues" evidence="2">
    <location>
        <begin position="566"/>
        <end position="576"/>
    </location>
</feature>
<feature type="region of interest" description="Disordered" evidence="2">
    <location>
        <begin position="352"/>
        <end position="372"/>
    </location>
</feature>
<feature type="region of interest" description="Disordered" evidence="2">
    <location>
        <begin position="127"/>
        <end position="170"/>
    </location>
</feature>
<feature type="compositionally biased region" description="Gly residues" evidence="2">
    <location>
        <begin position="134"/>
        <end position="148"/>
    </location>
</feature>
<dbReference type="GO" id="GO:0004197">
    <property type="term" value="F:cysteine-type endopeptidase activity"/>
    <property type="evidence" value="ECO:0007669"/>
    <property type="project" value="InterPro"/>
</dbReference>
<feature type="compositionally biased region" description="Polar residues" evidence="2">
    <location>
        <begin position="812"/>
        <end position="825"/>
    </location>
</feature>
<reference evidence="4" key="1">
    <citation type="submission" date="2014-11" db="EMBL/GenBank/DDBJ databases">
        <authorList>
            <person name="Otto D Thomas"/>
            <person name="Naeem Raeece"/>
        </authorList>
    </citation>
    <scope>NUCLEOTIDE SEQUENCE</scope>
</reference>
<feature type="compositionally biased region" description="Pro residues" evidence="2">
    <location>
        <begin position="872"/>
        <end position="882"/>
    </location>
</feature>
<feature type="compositionally biased region" description="Basic and acidic residues" evidence="2">
    <location>
        <begin position="686"/>
        <end position="695"/>
    </location>
</feature>
<dbReference type="EMBL" id="CDMZ01005790">
    <property type="protein sequence ID" value="CEM54475.1"/>
    <property type="molecule type" value="Genomic_DNA"/>
</dbReference>
<comment type="similarity">
    <text evidence="1">Belongs to the peptidase C14B family.</text>
</comment>
<organism evidence="4">
    <name type="scientific">Chromera velia CCMP2878</name>
    <dbReference type="NCBI Taxonomy" id="1169474"/>
    <lineage>
        <taxon>Eukaryota</taxon>
        <taxon>Sar</taxon>
        <taxon>Alveolata</taxon>
        <taxon>Colpodellida</taxon>
        <taxon>Chromeraceae</taxon>
        <taxon>Chromera</taxon>
    </lineage>
</organism>
<feature type="compositionally biased region" description="Polar residues" evidence="2">
    <location>
        <begin position="497"/>
        <end position="508"/>
    </location>
</feature>
<feature type="compositionally biased region" description="Pro residues" evidence="2">
    <location>
        <begin position="908"/>
        <end position="919"/>
    </location>
</feature>
<evidence type="ECO:0000259" key="3">
    <source>
        <dbReference type="Pfam" id="PF00656"/>
    </source>
</evidence>
<feature type="compositionally biased region" description="Polar residues" evidence="2">
    <location>
        <begin position="518"/>
        <end position="527"/>
    </location>
</feature>
<feature type="region of interest" description="Disordered" evidence="2">
    <location>
        <begin position="663"/>
        <end position="935"/>
    </location>
</feature>
<evidence type="ECO:0000313" key="4">
    <source>
        <dbReference type="EMBL" id="CEM54475.1"/>
    </source>
</evidence>
<sequence>MGGMNIPAAQQLYQNPMQQTQMQGGFPLNMPPQHMQPQMVSHGQGPPFQQTDAQGLQSGNALPKRHARRQLNKLPVARMTEDLGSVASESPRQPQMQTMQMPLSHAQGTSGLSLSAKEIVANRITVTPPADGAKGTGGSPATSQGGGLSPSWTQRRVSRDNVDQRKKPVRASGRRKALLIGIDYVGQGEKALHGRVRDAKLMREVLISHLGFSPADEIVMLLDEKTNRDGCVIPEQTLQGGISELPMANKAPKRDAIIEGLEWLSAGCRRGESRFFFFSGHGIQIAEMCDFLCRPLPHETKLFAVVDSTNSRTASNSHNRMEAACRNVNFMSSQVFDPTQVLFGLDTIFSNTHPTPGPGKRKPVNRTGQRVRNPPRAKYNQILNKPNVVERAFYSVGQSLMSWLNGEEPPEEEHRQISDNLPTAPYAPPPGANEFSHWEPPWGTLSHTDSFASVSSSTIAKDQQVAALSMPATDTPAPGMQTVQPSVDLAGGRPHQSPRNSVSISLPTANKGLGSSVHMPQQQQPSEQKAHPVHPADLDLPDSFDSPTKTQEHPQGGAIQFQPPKEPARMSPKEMAGRAAAGRRQSLAPAKFLAAQNEESKKEDRQTPSSYQETPQSVTSWGNYTVPASLTAKDVPHLSSAGGFGGTSQQFAYEPSNFQRAAAFDTPSESLHKPSTKSVSIGGLKAAEKEKEKPSKAVPTISFALYEDTPSPPVNDKYTSGDATPATARTGGVSFGGLPDIQEEKEKRPPVSLAHAFNLGTPKASGASSINAPMPSFDLDEPTPLVRGTTAARDDSLLPSVSRAAASPKSPADSQDSSPPTSRPASISLALPTAPVSDAGSSDKPSMPVGRGRKSAIAFDSNAFASLASAEPTPPPPAPPDESPGSTPASGGALPSASAAKPAIHDSPPGPRRPEPPPSGVLKRRSVVINKSIEF</sequence>
<gene>
    <name evidence="4" type="ORF">Cvel_12801</name>
</gene>
<feature type="compositionally biased region" description="Low complexity" evidence="2">
    <location>
        <begin position="883"/>
        <end position="902"/>
    </location>
</feature>
<dbReference type="VEuPathDB" id="CryptoDB:Cvel_12801"/>
<accession>A0A0G4IBE4</accession>
<dbReference type="Pfam" id="PF00656">
    <property type="entry name" value="Peptidase_C14"/>
    <property type="match status" value="1"/>
</dbReference>
<dbReference type="InterPro" id="IPR050452">
    <property type="entry name" value="Metacaspase"/>
</dbReference>
<evidence type="ECO:0000256" key="2">
    <source>
        <dbReference type="SAM" id="MobiDB-lite"/>
    </source>
</evidence>
<evidence type="ECO:0000256" key="1">
    <source>
        <dbReference type="ARBA" id="ARBA00009005"/>
    </source>
</evidence>
<proteinExistence type="inferred from homology"/>
<dbReference type="InterPro" id="IPR011600">
    <property type="entry name" value="Pept_C14_caspase"/>
</dbReference>
<feature type="domain" description="Peptidase C14 caspase" evidence="3">
    <location>
        <begin position="174"/>
        <end position="287"/>
    </location>
</feature>